<sequence length="85" mass="9974">MAGQTVWFLVNVCLTLVLLTVNREIMYFICVDIIRYSWRCETKSRTAVARPVQQEQSLIYLPTSTSSYQVEDHQIEGYIFVKCYL</sequence>
<keyword evidence="1" id="KW-1133">Transmembrane helix</keyword>
<gene>
    <name evidence="2" type="ORF">GDO78_008769</name>
</gene>
<comment type="caution">
    <text evidence="2">The sequence shown here is derived from an EMBL/GenBank/DDBJ whole genome shotgun (WGS) entry which is preliminary data.</text>
</comment>
<name>A0A8J6FFV8_ELECQ</name>
<dbReference type="AlphaFoldDB" id="A0A8J6FFV8"/>
<evidence type="ECO:0000256" key="1">
    <source>
        <dbReference type="SAM" id="Phobius"/>
    </source>
</evidence>
<dbReference type="EMBL" id="WNTK01000004">
    <property type="protein sequence ID" value="KAG9485864.1"/>
    <property type="molecule type" value="Genomic_DNA"/>
</dbReference>
<feature type="transmembrane region" description="Helical" evidence="1">
    <location>
        <begin position="6"/>
        <end position="29"/>
    </location>
</feature>
<organism evidence="2 3">
    <name type="scientific">Eleutherodactylus coqui</name>
    <name type="common">Puerto Rican coqui</name>
    <dbReference type="NCBI Taxonomy" id="57060"/>
    <lineage>
        <taxon>Eukaryota</taxon>
        <taxon>Metazoa</taxon>
        <taxon>Chordata</taxon>
        <taxon>Craniata</taxon>
        <taxon>Vertebrata</taxon>
        <taxon>Euteleostomi</taxon>
        <taxon>Amphibia</taxon>
        <taxon>Batrachia</taxon>
        <taxon>Anura</taxon>
        <taxon>Neobatrachia</taxon>
        <taxon>Hyloidea</taxon>
        <taxon>Eleutherodactylidae</taxon>
        <taxon>Eleutherodactylinae</taxon>
        <taxon>Eleutherodactylus</taxon>
        <taxon>Eleutherodactylus</taxon>
    </lineage>
</organism>
<keyword evidence="3" id="KW-1185">Reference proteome</keyword>
<evidence type="ECO:0000313" key="3">
    <source>
        <dbReference type="Proteomes" id="UP000770717"/>
    </source>
</evidence>
<accession>A0A8J6FFV8</accession>
<evidence type="ECO:0000313" key="2">
    <source>
        <dbReference type="EMBL" id="KAG9485864.1"/>
    </source>
</evidence>
<proteinExistence type="predicted"/>
<protein>
    <submittedName>
        <fullName evidence="2">Uncharacterized protein</fullName>
    </submittedName>
</protein>
<keyword evidence="1" id="KW-0472">Membrane</keyword>
<reference evidence="2" key="1">
    <citation type="thesis" date="2020" institute="ProQuest LLC" country="789 East Eisenhower Parkway, Ann Arbor, MI, USA">
        <title>Comparative Genomics and Chromosome Evolution.</title>
        <authorList>
            <person name="Mudd A.B."/>
        </authorList>
    </citation>
    <scope>NUCLEOTIDE SEQUENCE</scope>
    <source>
        <strain evidence="2">HN-11 Male</strain>
        <tissue evidence="2">Kidney and liver</tissue>
    </source>
</reference>
<dbReference type="Proteomes" id="UP000770717">
    <property type="component" value="Unassembled WGS sequence"/>
</dbReference>
<keyword evidence="1" id="KW-0812">Transmembrane</keyword>